<organism evidence="1 2">
    <name type="scientific">Parapedobacter luteus</name>
    <dbReference type="NCBI Taxonomy" id="623280"/>
    <lineage>
        <taxon>Bacteria</taxon>
        <taxon>Pseudomonadati</taxon>
        <taxon>Bacteroidota</taxon>
        <taxon>Sphingobacteriia</taxon>
        <taxon>Sphingobacteriales</taxon>
        <taxon>Sphingobacteriaceae</taxon>
        <taxon>Parapedobacter</taxon>
    </lineage>
</organism>
<evidence type="ECO:0000313" key="2">
    <source>
        <dbReference type="Proteomes" id="UP000190541"/>
    </source>
</evidence>
<keyword evidence="2" id="KW-1185">Reference proteome</keyword>
<proteinExistence type="predicted"/>
<evidence type="ECO:0000313" key="1">
    <source>
        <dbReference type="EMBL" id="SKB44703.1"/>
    </source>
</evidence>
<protein>
    <submittedName>
        <fullName evidence="1">Uncharacterized protein</fullName>
    </submittedName>
</protein>
<reference evidence="1 2" key="1">
    <citation type="submission" date="2017-02" db="EMBL/GenBank/DDBJ databases">
        <authorList>
            <person name="Peterson S.W."/>
        </authorList>
    </citation>
    <scope>NUCLEOTIDE SEQUENCE [LARGE SCALE GENOMIC DNA]</scope>
    <source>
        <strain evidence="1 2">DSM 22899</strain>
    </source>
</reference>
<dbReference type="Proteomes" id="UP000190541">
    <property type="component" value="Unassembled WGS sequence"/>
</dbReference>
<accession>A0A1T5BCZ0</accession>
<sequence length="60" mass="6511">MKSKLSLDAFLILSTYSIMSPSPGHIPLANKPIISNLSGKGELPLRYNVISCLVIVAKNR</sequence>
<gene>
    <name evidence="1" type="ORF">SAMN05660226_01366</name>
</gene>
<dbReference type="EMBL" id="FUYS01000003">
    <property type="protein sequence ID" value="SKB44703.1"/>
    <property type="molecule type" value="Genomic_DNA"/>
</dbReference>
<dbReference type="STRING" id="623280.SAMN05660226_01366"/>
<name>A0A1T5BCZ0_9SPHI</name>
<dbReference type="AlphaFoldDB" id="A0A1T5BCZ0"/>